<reference evidence="2 3" key="1">
    <citation type="submission" date="2021-06" db="EMBL/GenBank/DDBJ databases">
        <authorList>
            <person name="Kallberg Y."/>
            <person name="Tangrot J."/>
            <person name="Rosling A."/>
        </authorList>
    </citation>
    <scope>NUCLEOTIDE SEQUENCE [LARGE SCALE GENOMIC DNA]</scope>
    <source>
        <strain evidence="2 3">120-4 pot B 10/14</strain>
    </source>
</reference>
<keyword evidence="3" id="KW-1185">Reference proteome</keyword>
<proteinExistence type="predicted"/>
<evidence type="ECO:0000256" key="1">
    <source>
        <dbReference type="SAM" id="MobiDB-lite"/>
    </source>
</evidence>
<dbReference type="Proteomes" id="UP000789901">
    <property type="component" value="Unassembled WGS sequence"/>
</dbReference>
<evidence type="ECO:0000313" key="3">
    <source>
        <dbReference type="Proteomes" id="UP000789901"/>
    </source>
</evidence>
<sequence>MKEKTPQWFQNLEQTVLENKITRSIKETFIQVDKINETQIKPGKRKLLHKRSKKEWVIGKKKNSIRPFLGKVEKKPSNKKMHILEWEETDKEHLSYNSPLRSSIVPTSKILKVKENEVEDLQRYNEVAKWEKQMDINPKKKKMKKVNPKSSEGKKKENSIGKGIDKEKKGEDQCEGFENKPRKQKSEDKR</sequence>
<protein>
    <submittedName>
        <fullName evidence="2">22821_t:CDS:1</fullName>
    </submittedName>
</protein>
<organism evidence="2 3">
    <name type="scientific">Gigaspora margarita</name>
    <dbReference type="NCBI Taxonomy" id="4874"/>
    <lineage>
        <taxon>Eukaryota</taxon>
        <taxon>Fungi</taxon>
        <taxon>Fungi incertae sedis</taxon>
        <taxon>Mucoromycota</taxon>
        <taxon>Glomeromycotina</taxon>
        <taxon>Glomeromycetes</taxon>
        <taxon>Diversisporales</taxon>
        <taxon>Gigasporaceae</taxon>
        <taxon>Gigaspora</taxon>
    </lineage>
</organism>
<name>A0ABN7ULY4_GIGMA</name>
<feature type="region of interest" description="Disordered" evidence="1">
    <location>
        <begin position="130"/>
        <end position="190"/>
    </location>
</feature>
<accession>A0ABN7ULY4</accession>
<dbReference type="EMBL" id="CAJVQB010004193">
    <property type="protein sequence ID" value="CAG8629453.1"/>
    <property type="molecule type" value="Genomic_DNA"/>
</dbReference>
<gene>
    <name evidence="2" type="ORF">GMARGA_LOCUS8256</name>
</gene>
<feature type="compositionally biased region" description="Basic and acidic residues" evidence="1">
    <location>
        <begin position="151"/>
        <end position="190"/>
    </location>
</feature>
<comment type="caution">
    <text evidence="2">The sequence shown here is derived from an EMBL/GenBank/DDBJ whole genome shotgun (WGS) entry which is preliminary data.</text>
</comment>
<evidence type="ECO:0000313" key="2">
    <source>
        <dbReference type="EMBL" id="CAG8629453.1"/>
    </source>
</evidence>